<evidence type="ECO:0000259" key="10">
    <source>
        <dbReference type="Pfam" id="PF02397"/>
    </source>
</evidence>
<evidence type="ECO:0000256" key="2">
    <source>
        <dbReference type="ARBA" id="ARBA00006464"/>
    </source>
</evidence>
<dbReference type="Proteomes" id="UP000305887">
    <property type="component" value="Unassembled WGS sequence"/>
</dbReference>
<dbReference type="PANTHER" id="PTHR30576">
    <property type="entry name" value="COLANIC BIOSYNTHESIS UDP-GLUCOSE LIPID CARRIER TRANSFERASE"/>
    <property type="match status" value="1"/>
</dbReference>
<evidence type="ECO:0000256" key="8">
    <source>
        <dbReference type="ARBA" id="ARBA00023169"/>
    </source>
</evidence>
<comment type="similarity">
    <text evidence="2">Belongs to the bacterial sugar transferase family.</text>
</comment>
<evidence type="ECO:0000256" key="7">
    <source>
        <dbReference type="ARBA" id="ARBA00023136"/>
    </source>
</evidence>
<comment type="subcellular location">
    <subcellularLocation>
        <location evidence="1">Cell membrane</location>
    </subcellularLocation>
</comment>
<dbReference type="InterPro" id="IPR003362">
    <property type="entry name" value="Bact_transf"/>
</dbReference>
<dbReference type="Pfam" id="PF02397">
    <property type="entry name" value="Bac_transf"/>
    <property type="match status" value="1"/>
</dbReference>
<keyword evidence="6 9" id="KW-1133">Transmembrane helix</keyword>
<name>A0A5C4MTR4_9RHOB</name>
<accession>A0A5C4MTR4</accession>
<dbReference type="GO" id="GO:0016780">
    <property type="term" value="F:phosphotransferase activity, for other substituted phosphate groups"/>
    <property type="evidence" value="ECO:0007669"/>
    <property type="project" value="TreeGrafter"/>
</dbReference>
<feature type="domain" description="Bacterial sugar transferase" evidence="10">
    <location>
        <begin position="25"/>
        <end position="215"/>
    </location>
</feature>
<gene>
    <name evidence="11" type="ORF">FHG66_16140</name>
</gene>
<protein>
    <submittedName>
        <fullName evidence="11">Sugar transferase</fullName>
    </submittedName>
</protein>
<proteinExistence type="inferred from homology"/>
<evidence type="ECO:0000256" key="6">
    <source>
        <dbReference type="ARBA" id="ARBA00022989"/>
    </source>
</evidence>
<evidence type="ECO:0000256" key="4">
    <source>
        <dbReference type="ARBA" id="ARBA00022679"/>
    </source>
</evidence>
<keyword evidence="7 9" id="KW-0472">Membrane</keyword>
<dbReference type="GO" id="GO:0000271">
    <property type="term" value="P:polysaccharide biosynthetic process"/>
    <property type="evidence" value="ECO:0007669"/>
    <property type="project" value="UniProtKB-KW"/>
</dbReference>
<organism evidence="11 12">
    <name type="scientific">Rubellimicrobium rubrum</name>
    <dbReference type="NCBI Taxonomy" id="2585369"/>
    <lineage>
        <taxon>Bacteria</taxon>
        <taxon>Pseudomonadati</taxon>
        <taxon>Pseudomonadota</taxon>
        <taxon>Alphaproteobacteria</taxon>
        <taxon>Rhodobacterales</taxon>
        <taxon>Roseobacteraceae</taxon>
        <taxon>Rubellimicrobium</taxon>
    </lineage>
</organism>
<dbReference type="AlphaFoldDB" id="A0A5C4MTR4"/>
<evidence type="ECO:0000256" key="1">
    <source>
        <dbReference type="ARBA" id="ARBA00004236"/>
    </source>
</evidence>
<dbReference type="OrthoDB" id="9808602at2"/>
<reference evidence="11 12" key="1">
    <citation type="submission" date="2019-06" db="EMBL/GenBank/DDBJ databases">
        <title>YIM 131921 draft genome.</title>
        <authorList>
            <person name="Jiang L."/>
        </authorList>
    </citation>
    <scope>NUCLEOTIDE SEQUENCE [LARGE SCALE GENOMIC DNA]</scope>
    <source>
        <strain evidence="11 12">YIM 131921</strain>
    </source>
</reference>
<evidence type="ECO:0000256" key="9">
    <source>
        <dbReference type="SAM" id="Phobius"/>
    </source>
</evidence>
<dbReference type="GO" id="GO:0005886">
    <property type="term" value="C:plasma membrane"/>
    <property type="evidence" value="ECO:0007669"/>
    <property type="project" value="UniProtKB-SubCell"/>
</dbReference>
<evidence type="ECO:0000256" key="3">
    <source>
        <dbReference type="ARBA" id="ARBA00022475"/>
    </source>
</evidence>
<dbReference type="RefSeq" id="WP_139078085.1">
    <property type="nucleotide sequence ID" value="NZ_VDFU01000023.1"/>
</dbReference>
<evidence type="ECO:0000313" key="12">
    <source>
        <dbReference type="Proteomes" id="UP000305887"/>
    </source>
</evidence>
<comment type="caution">
    <text evidence="11">The sequence shown here is derived from an EMBL/GenBank/DDBJ whole genome shotgun (WGS) entry which is preliminary data.</text>
</comment>
<keyword evidence="8" id="KW-0270">Exopolysaccharide synthesis</keyword>
<evidence type="ECO:0000313" key="11">
    <source>
        <dbReference type="EMBL" id="TNC47740.1"/>
    </source>
</evidence>
<keyword evidence="12" id="KW-1185">Reference proteome</keyword>
<keyword evidence="4 11" id="KW-0808">Transferase</keyword>
<sequence>MSIAETLSYRRRQLRAASIYSRHVKRLLDLGLVLLVLPVTLPVILLLAVLVRRDGGPAFFGHERVGRHGASFRCWKLRSMADNAKELLERHLERDPAAAEEWKAHQKLSDDPRVTRLGRLLRATSLDELPQLWNVVRGEMSLVGPRPVTRAELDRYQGSEGYYLAARPGVTGLWQVSGRNDVSYPERVRLDVRYVKTCSFAVDVMILVRTIGAVLRRSGR</sequence>
<evidence type="ECO:0000256" key="5">
    <source>
        <dbReference type="ARBA" id="ARBA00022692"/>
    </source>
</evidence>
<dbReference type="EMBL" id="VDFU01000023">
    <property type="protein sequence ID" value="TNC47740.1"/>
    <property type="molecule type" value="Genomic_DNA"/>
</dbReference>
<keyword evidence="3" id="KW-1003">Cell membrane</keyword>
<keyword evidence="5 9" id="KW-0812">Transmembrane</keyword>
<feature type="transmembrane region" description="Helical" evidence="9">
    <location>
        <begin position="30"/>
        <end position="51"/>
    </location>
</feature>
<dbReference type="PANTHER" id="PTHR30576:SF4">
    <property type="entry name" value="UNDECAPRENYL-PHOSPHATE GALACTOSE PHOSPHOTRANSFERASE"/>
    <property type="match status" value="1"/>
</dbReference>